<name>A0AA48GKI4_9BACT</name>
<feature type="domain" description="Beta-ketoacyl synthase-like N-terminal" evidence="1">
    <location>
        <begin position="55"/>
        <end position="182"/>
    </location>
</feature>
<evidence type="ECO:0000259" key="1">
    <source>
        <dbReference type="Pfam" id="PF13723"/>
    </source>
</evidence>
<dbReference type="RefSeq" id="WP_316414334.1">
    <property type="nucleotide sequence ID" value="NZ_AP027080.1"/>
</dbReference>
<dbReference type="AlphaFoldDB" id="A0AA48GKI4"/>
<reference evidence="3" key="1">
    <citation type="journal article" date="2023" name="Int. J. Syst. Evol. Microbiol.">
        <title>Mesoterricola silvestris gen. nov., sp. nov., Mesoterricola sediminis sp. nov., Geothrix oryzae sp. nov., Geothrix edaphica sp. nov., Geothrix rubra sp. nov., and Geothrix limicola sp. nov., six novel members of Acidobacteriota isolated from soils.</title>
        <authorList>
            <person name="Itoh H."/>
            <person name="Sugisawa Y."/>
            <person name="Mise K."/>
            <person name="Xu Z."/>
            <person name="Kuniyasu M."/>
            <person name="Ushijima N."/>
            <person name="Kawano K."/>
            <person name="Kobayashi E."/>
            <person name="Shiratori Y."/>
            <person name="Masuda Y."/>
            <person name="Senoo K."/>
        </authorList>
    </citation>
    <scope>NUCLEOTIDE SEQUENCE [LARGE SCALE GENOMIC DNA]</scope>
    <source>
        <strain evidence="3">W79</strain>
    </source>
</reference>
<evidence type="ECO:0000313" key="2">
    <source>
        <dbReference type="EMBL" id="BDU71444.1"/>
    </source>
</evidence>
<dbReference type="Gene3D" id="3.40.47.10">
    <property type="match status" value="1"/>
</dbReference>
<sequence length="256" mass="26531">MTVRVLGIGAVGGFGCGAENLGLAPGEPGTLTLPWGEGTRGIPAFRADTTPLERFVERKALRRVDHFSRMALLGAHLALEDAGRTPEGLALVVASGFGPTGTTFSLIDSMMRDGDACTSPIHFAGSLHNTPAAHIGIFLGITGPCLTLSRFEGLVPSALTAARLLLAEGRAERVLVGVVDEFSELMGYLWARGESRPVAGEGAAFLLLSAREEDGPGACALEEAEAAAGPWPWGAMPGAQAFAIAAAAARIRSSRR</sequence>
<dbReference type="SUPFAM" id="SSF53901">
    <property type="entry name" value="Thiolase-like"/>
    <property type="match status" value="1"/>
</dbReference>
<dbReference type="EMBL" id="AP027080">
    <property type="protein sequence ID" value="BDU71444.1"/>
    <property type="molecule type" value="Genomic_DNA"/>
</dbReference>
<gene>
    <name evidence="2" type="ORF">METEAL_06180</name>
</gene>
<proteinExistence type="predicted"/>
<dbReference type="GO" id="GO:0016746">
    <property type="term" value="F:acyltransferase activity"/>
    <property type="evidence" value="ECO:0007669"/>
    <property type="project" value="InterPro"/>
</dbReference>
<evidence type="ECO:0000313" key="3">
    <source>
        <dbReference type="Proteomes" id="UP001238179"/>
    </source>
</evidence>
<dbReference type="Proteomes" id="UP001238179">
    <property type="component" value="Chromosome"/>
</dbReference>
<dbReference type="InterPro" id="IPR014030">
    <property type="entry name" value="Ketoacyl_synth_N"/>
</dbReference>
<dbReference type="Pfam" id="PF13723">
    <property type="entry name" value="Ketoacyl-synt_2"/>
    <property type="match status" value="1"/>
</dbReference>
<keyword evidence="3" id="KW-1185">Reference proteome</keyword>
<dbReference type="InterPro" id="IPR016039">
    <property type="entry name" value="Thiolase-like"/>
</dbReference>
<organism evidence="2 3">
    <name type="scientific">Mesoterricola silvestris</name>
    <dbReference type="NCBI Taxonomy" id="2927979"/>
    <lineage>
        <taxon>Bacteria</taxon>
        <taxon>Pseudomonadati</taxon>
        <taxon>Acidobacteriota</taxon>
        <taxon>Holophagae</taxon>
        <taxon>Holophagales</taxon>
        <taxon>Holophagaceae</taxon>
        <taxon>Mesoterricola</taxon>
    </lineage>
</organism>
<protein>
    <recommendedName>
        <fullName evidence="1">Beta-ketoacyl synthase-like N-terminal domain-containing protein</fullName>
    </recommendedName>
</protein>
<dbReference type="PROSITE" id="PS51257">
    <property type="entry name" value="PROKAR_LIPOPROTEIN"/>
    <property type="match status" value="1"/>
</dbReference>
<dbReference type="KEGG" id="msil:METEAL_06180"/>
<accession>A0AA48GKI4</accession>